<feature type="transmembrane region" description="Helical" evidence="7">
    <location>
        <begin position="169"/>
        <end position="190"/>
    </location>
</feature>
<feature type="transmembrane region" description="Helical" evidence="7">
    <location>
        <begin position="285"/>
        <end position="309"/>
    </location>
</feature>
<evidence type="ECO:0000256" key="7">
    <source>
        <dbReference type="SAM" id="Phobius"/>
    </source>
</evidence>
<accession>A0A6S6KN43</accession>
<dbReference type="EMBL" id="LC550084">
    <property type="protein sequence ID" value="BCG06348.1"/>
    <property type="molecule type" value="Genomic_DNA"/>
</dbReference>
<name>A0A6S6KN43_ECOLX</name>
<evidence type="ECO:0000256" key="1">
    <source>
        <dbReference type="ARBA" id="ARBA00004651"/>
    </source>
</evidence>
<evidence type="ECO:0000256" key="6">
    <source>
        <dbReference type="ARBA" id="ARBA00049738"/>
    </source>
</evidence>
<keyword evidence="3 7" id="KW-0812">Transmembrane</keyword>
<evidence type="ECO:0000256" key="4">
    <source>
        <dbReference type="ARBA" id="ARBA00022989"/>
    </source>
</evidence>
<protein>
    <recommendedName>
        <fullName evidence="6">Putative O-antigen transporter</fullName>
    </recommendedName>
</protein>
<dbReference type="AlphaFoldDB" id="A0A6S6KN43"/>
<keyword evidence="2" id="KW-1003">Cell membrane</keyword>
<dbReference type="Pfam" id="PF13440">
    <property type="entry name" value="Polysacc_synt_3"/>
    <property type="match status" value="1"/>
</dbReference>
<evidence type="ECO:0000313" key="8">
    <source>
        <dbReference type="EMBL" id="BCG06348.1"/>
    </source>
</evidence>
<feature type="transmembrane region" description="Helical" evidence="7">
    <location>
        <begin position="111"/>
        <end position="130"/>
    </location>
</feature>
<feature type="transmembrane region" description="Helical" evidence="7">
    <location>
        <begin position="353"/>
        <end position="372"/>
    </location>
</feature>
<feature type="transmembrane region" description="Helical" evidence="7">
    <location>
        <begin position="378"/>
        <end position="398"/>
    </location>
</feature>
<dbReference type="PANTHER" id="PTHR30250:SF11">
    <property type="entry name" value="O-ANTIGEN TRANSPORTER-RELATED"/>
    <property type="match status" value="1"/>
</dbReference>
<reference evidence="8" key="1">
    <citation type="submission" date="2020-05" db="EMBL/GenBank/DDBJ databases">
        <title>Additional O-genotyping PCR primers targeting novel E. coli and Shigella-unique O-genotypes.</title>
        <authorList>
            <person name="Iguchi A."/>
            <person name="Iyoda S."/>
            <person name="Lee K."/>
        </authorList>
    </citation>
    <scope>NUCLEOTIDE SEQUENCE</scope>
    <source>
        <strain evidence="8">OT-560</strain>
    </source>
</reference>
<keyword evidence="5 7" id="KW-0472">Membrane</keyword>
<feature type="transmembrane region" description="Helical" evidence="7">
    <location>
        <begin position="142"/>
        <end position="163"/>
    </location>
</feature>
<proteinExistence type="predicted"/>
<keyword evidence="4 7" id="KW-1133">Transmembrane helix</keyword>
<feature type="transmembrane region" description="Helical" evidence="7">
    <location>
        <begin position="321"/>
        <end position="341"/>
    </location>
</feature>
<feature type="transmembrane region" description="Helical" evidence="7">
    <location>
        <begin position="210"/>
        <end position="227"/>
    </location>
</feature>
<gene>
    <name evidence="8" type="primary">wzx</name>
</gene>
<feature type="transmembrane region" description="Helical" evidence="7">
    <location>
        <begin position="45"/>
        <end position="64"/>
    </location>
</feature>
<evidence type="ECO:0000256" key="2">
    <source>
        <dbReference type="ARBA" id="ARBA00022475"/>
    </source>
</evidence>
<dbReference type="GO" id="GO:0005886">
    <property type="term" value="C:plasma membrane"/>
    <property type="evidence" value="ECO:0007669"/>
    <property type="project" value="UniProtKB-SubCell"/>
</dbReference>
<dbReference type="InterPro" id="IPR050833">
    <property type="entry name" value="Poly_Biosynth_Transport"/>
</dbReference>
<evidence type="ECO:0000256" key="3">
    <source>
        <dbReference type="ARBA" id="ARBA00022692"/>
    </source>
</evidence>
<feature type="transmembrane region" description="Helical" evidence="7">
    <location>
        <begin position="247"/>
        <end position="269"/>
    </location>
</feature>
<dbReference type="PANTHER" id="PTHR30250">
    <property type="entry name" value="PST FAMILY PREDICTED COLANIC ACID TRANSPORTER"/>
    <property type="match status" value="1"/>
</dbReference>
<organism evidence="8">
    <name type="scientific">Escherichia coli</name>
    <dbReference type="NCBI Taxonomy" id="562"/>
    <lineage>
        <taxon>Bacteria</taxon>
        <taxon>Pseudomonadati</taxon>
        <taxon>Pseudomonadota</taxon>
        <taxon>Gammaproteobacteria</taxon>
        <taxon>Enterobacterales</taxon>
        <taxon>Enterobacteriaceae</taxon>
        <taxon>Escherichia</taxon>
    </lineage>
</organism>
<evidence type="ECO:0000256" key="5">
    <source>
        <dbReference type="ARBA" id="ARBA00023136"/>
    </source>
</evidence>
<sequence>MQRLFFKRKVPTGFFYMLEKYTNVVFLALFTFLMAKIISTEDFGVISNADAIIAIISIFSFQGLEQLVQREIVNEQKDEPNIIGAALLFKIPGIILGLIIAWIWSMWIDDSRLSACILIFSGLIIARSLTFFSSSFIAKDKYLIFTLIGICTYVLFFFIKMFVLYYVPSLFYIAIVTVTENLFLIVLYYIYGCDKVSFTNKLVKKYIKVFYYEGFYLILSGAMVVIYTKTDQLYIAKFMSYTILANYAIALKFLMLYIVPSSIFTLSFVPKLNKNNKEYAKNVRVMLLGSLIFGVAFACICAMTTPFLIELMYGEKYNLAESYIIGLSLVIPFCFILNSTGRYFVNEGLGKIVFQRNLIALLYNIIGGYFLIKYGGAWGGVVAIVSSYAISALIVVFCGRKSRKVLLRAFIENENK</sequence>
<comment type="subcellular location">
    <subcellularLocation>
        <location evidence="1">Cell membrane</location>
        <topology evidence="1">Multi-pass membrane protein</topology>
    </subcellularLocation>
</comment>
<feature type="transmembrane region" description="Helical" evidence="7">
    <location>
        <begin position="21"/>
        <end position="39"/>
    </location>
</feature>
<feature type="transmembrane region" description="Helical" evidence="7">
    <location>
        <begin position="85"/>
        <end position="105"/>
    </location>
</feature>